<organism evidence="1 2">
    <name type="scientific">Adhaeribacter pallidiroseus</name>
    <dbReference type="NCBI Taxonomy" id="2072847"/>
    <lineage>
        <taxon>Bacteria</taxon>
        <taxon>Pseudomonadati</taxon>
        <taxon>Bacteroidota</taxon>
        <taxon>Cytophagia</taxon>
        <taxon>Cytophagales</taxon>
        <taxon>Hymenobacteraceae</taxon>
        <taxon>Adhaeribacter</taxon>
    </lineage>
</organism>
<name>A0A369QMD8_9BACT</name>
<evidence type="ECO:0000313" key="2">
    <source>
        <dbReference type="Proteomes" id="UP000253919"/>
    </source>
</evidence>
<comment type="caution">
    <text evidence="1">The sequence shown here is derived from an EMBL/GenBank/DDBJ whole genome shotgun (WGS) entry which is preliminary data.</text>
</comment>
<keyword evidence="2" id="KW-1185">Reference proteome</keyword>
<reference evidence="1 2" key="1">
    <citation type="submission" date="2018-04" db="EMBL/GenBank/DDBJ databases">
        <title>Adhaeribacter sp. HMF7616 genome sequencing and assembly.</title>
        <authorList>
            <person name="Kang H."/>
            <person name="Kang J."/>
            <person name="Cha I."/>
            <person name="Kim H."/>
            <person name="Joh K."/>
        </authorList>
    </citation>
    <scope>NUCLEOTIDE SEQUENCE [LARGE SCALE GENOMIC DNA]</scope>
    <source>
        <strain evidence="1 2">HMF7616</strain>
    </source>
</reference>
<accession>A0A369QMD8</accession>
<evidence type="ECO:0000313" key="1">
    <source>
        <dbReference type="EMBL" id="RDC65894.1"/>
    </source>
</evidence>
<dbReference type="EMBL" id="QASA01000001">
    <property type="protein sequence ID" value="RDC65894.1"/>
    <property type="molecule type" value="Genomic_DNA"/>
</dbReference>
<protein>
    <submittedName>
        <fullName evidence="1">Uncharacterized protein</fullName>
    </submittedName>
</protein>
<sequence length="42" mass="4991">MHTPEENKNISNHLFLSFQENPADYLPTLFSWNSFDSTKYQV</sequence>
<proteinExistence type="predicted"/>
<dbReference type="AlphaFoldDB" id="A0A369QMD8"/>
<gene>
    <name evidence="1" type="ORF">AHMF7616_04525</name>
</gene>
<dbReference type="Proteomes" id="UP000253919">
    <property type="component" value="Unassembled WGS sequence"/>
</dbReference>